<name>A0ABR3SEC2_9PEZI</name>
<protein>
    <recommendedName>
        <fullName evidence="5">Hydroxyneurosporene synthase</fullName>
    </recommendedName>
</protein>
<evidence type="ECO:0008006" key="5">
    <source>
        <dbReference type="Google" id="ProtNLM"/>
    </source>
</evidence>
<evidence type="ECO:0000313" key="4">
    <source>
        <dbReference type="Proteomes" id="UP001521116"/>
    </source>
</evidence>
<accession>A0ABR3SEC2</accession>
<gene>
    <name evidence="3" type="ORF">SLS56_010452</name>
</gene>
<dbReference type="Proteomes" id="UP001521116">
    <property type="component" value="Unassembled WGS sequence"/>
</dbReference>
<evidence type="ECO:0000259" key="2">
    <source>
        <dbReference type="Pfam" id="PF25581"/>
    </source>
</evidence>
<dbReference type="SUPFAM" id="SSF159245">
    <property type="entry name" value="AttH-like"/>
    <property type="match status" value="1"/>
</dbReference>
<keyword evidence="4" id="KW-1185">Reference proteome</keyword>
<feature type="domain" description="AsqO/PenF-like C-terminal" evidence="2">
    <location>
        <begin position="200"/>
        <end position="332"/>
    </location>
</feature>
<dbReference type="InterPro" id="IPR057722">
    <property type="entry name" value="AsqO/PenF-like_C"/>
</dbReference>
<proteinExistence type="predicted"/>
<evidence type="ECO:0000259" key="1">
    <source>
        <dbReference type="Pfam" id="PF24137"/>
    </source>
</evidence>
<dbReference type="Pfam" id="PF25581">
    <property type="entry name" value="AsqO_C"/>
    <property type="match status" value="1"/>
</dbReference>
<comment type="caution">
    <text evidence="3">The sequence shown here is derived from an EMBL/GenBank/DDBJ whole genome shotgun (WGS) entry which is preliminary data.</text>
</comment>
<dbReference type="EMBL" id="JAJVDC020000203">
    <property type="protein sequence ID" value="KAL1618722.1"/>
    <property type="molecule type" value="Genomic_DNA"/>
</dbReference>
<dbReference type="Pfam" id="PF24137">
    <property type="entry name" value="DA_N"/>
    <property type="match status" value="1"/>
</dbReference>
<organism evidence="3 4">
    <name type="scientific">Neofusicoccum ribis</name>
    <dbReference type="NCBI Taxonomy" id="45134"/>
    <lineage>
        <taxon>Eukaryota</taxon>
        <taxon>Fungi</taxon>
        <taxon>Dikarya</taxon>
        <taxon>Ascomycota</taxon>
        <taxon>Pezizomycotina</taxon>
        <taxon>Dothideomycetes</taxon>
        <taxon>Dothideomycetes incertae sedis</taxon>
        <taxon>Botryosphaeriales</taxon>
        <taxon>Botryosphaeriaceae</taxon>
        <taxon>Neofusicoccum</taxon>
    </lineage>
</organism>
<dbReference type="InterPro" id="IPR056402">
    <property type="entry name" value="DA_N"/>
</dbReference>
<feature type="domain" description="Diels-Alderase N-terminal" evidence="1">
    <location>
        <begin position="9"/>
        <end position="192"/>
    </location>
</feature>
<evidence type="ECO:0000313" key="3">
    <source>
        <dbReference type="EMBL" id="KAL1618722.1"/>
    </source>
</evidence>
<sequence length="343" mass="36917">MFNFDSPRVGNFNESSWDWWYFDALDLNSNASVVVVLFAAKSAAFPWKTPTNLTSVSFEVTAANGNALLATQMNANGATVTTERGKDDVSGDWEGTGISFRSGDGMNRYIVSVDSPELGITGEMILNTVAPSHYPCTSNIANADTEIIPTIGWANAIPDSNASAHFTIRDEATNSTQVIEFSEGIGYHDKNWGSTPFSEATSGWEWGHGRVGPYSVVWFDAVDWDNTEYVSGYVAKDGEILSAGCHASSLKARPEVSNEAEGDFPPLANSTIPTGFTLEFEMEDGNVLAVKTSNDVPLAGTGSYRRWLGSLTGSLGGDSETFEGYGLWEMFNIPLLLEGSSGN</sequence>
<reference evidence="3 4" key="1">
    <citation type="submission" date="2024-02" db="EMBL/GenBank/DDBJ databases">
        <title>De novo assembly and annotation of 12 fungi associated with fruit tree decline syndrome in Ontario, Canada.</title>
        <authorList>
            <person name="Sulman M."/>
            <person name="Ellouze W."/>
            <person name="Ilyukhin E."/>
        </authorList>
    </citation>
    <scope>NUCLEOTIDE SEQUENCE [LARGE SCALE GENOMIC DNA]</scope>
    <source>
        <strain evidence="3 4">M1-105</strain>
    </source>
</reference>